<evidence type="ECO:0000313" key="3">
    <source>
        <dbReference type="Proteomes" id="UP000192050"/>
    </source>
</evidence>
<dbReference type="STRING" id="74969.FAD_1042"/>
<dbReference type="PROSITE" id="PS51278">
    <property type="entry name" value="GATASE_TYPE_2"/>
    <property type="match status" value="1"/>
</dbReference>
<dbReference type="OrthoDB" id="57405at2157"/>
<proteinExistence type="predicted"/>
<keyword evidence="2" id="KW-0315">Glutamine amidotransferase</keyword>
<dbReference type="EMBL" id="CP015363">
    <property type="protein sequence ID" value="ARD84923.1"/>
    <property type="molecule type" value="Genomic_DNA"/>
</dbReference>
<dbReference type="CDD" id="cd01907">
    <property type="entry name" value="GlxB"/>
    <property type="match status" value="1"/>
</dbReference>
<evidence type="ECO:0000259" key="1">
    <source>
        <dbReference type="PROSITE" id="PS51278"/>
    </source>
</evidence>
<dbReference type="InterPro" id="IPR035710">
    <property type="entry name" value="Archaeal_gltB"/>
</dbReference>
<accession>A0A1V0N457</accession>
<name>A0A1V0N457_9ARCH</name>
<dbReference type="RefSeq" id="WP_081142405.1">
    <property type="nucleotide sequence ID" value="NZ_CP015363.1"/>
</dbReference>
<dbReference type="Gene3D" id="3.60.20.10">
    <property type="entry name" value="Glutamine Phosphoribosylpyrophosphate, subunit 1, domain 1"/>
    <property type="match status" value="1"/>
</dbReference>
<reference evidence="2 3" key="1">
    <citation type="submission" date="2011-10" db="EMBL/GenBank/DDBJ databases">
        <title>Metabolic and evolutionary patterns in the extreme acidophile Ferroplasma acidiphilum.</title>
        <authorList>
            <person name="Golyshina O.V."/>
            <person name="Kozyavkin S.A."/>
            <person name="Tatusov R.L."/>
            <person name="Slesarev A.I."/>
            <person name="Golyshin P.N."/>
        </authorList>
    </citation>
    <scope>NUCLEOTIDE SEQUENCE [LARGE SCALE GENOMIC DNA]</scope>
    <source>
        <strain evidence="3">Y</strain>
    </source>
</reference>
<dbReference type="InterPro" id="IPR017932">
    <property type="entry name" value="GATase_2_dom"/>
</dbReference>
<organism evidence="2 3">
    <name type="scientific">Ferroplasma acidiphilum</name>
    <dbReference type="NCBI Taxonomy" id="74969"/>
    <lineage>
        <taxon>Archaea</taxon>
        <taxon>Methanobacteriati</taxon>
        <taxon>Thermoplasmatota</taxon>
        <taxon>Thermoplasmata</taxon>
        <taxon>Thermoplasmatales</taxon>
        <taxon>Ferroplasmaceae</taxon>
        <taxon>Ferroplasma</taxon>
    </lineage>
</organism>
<dbReference type="Proteomes" id="UP000192050">
    <property type="component" value="Chromosome"/>
</dbReference>
<dbReference type="Gene3D" id="2.160.20.60">
    <property type="entry name" value="Glutamate synthase, alpha subunit, C-terminal domain"/>
    <property type="match status" value="1"/>
</dbReference>
<dbReference type="InterPro" id="IPR036485">
    <property type="entry name" value="Glu_synth_asu_C_sf"/>
</dbReference>
<dbReference type="GeneID" id="31676541"/>
<dbReference type="AlphaFoldDB" id="A0A1V0N457"/>
<protein>
    <submittedName>
        <fullName evidence="2">Glutamine amidotransferase class-II</fullName>
    </submittedName>
</protein>
<dbReference type="InterPro" id="IPR029055">
    <property type="entry name" value="Ntn_hydrolases_N"/>
</dbReference>
<dbReference type="GO" id="GO:0016491">
    <property type="term" value="F:oxidoreductase activity"/>
    <property type="evidence" value="ECO:0007669"/>
    <property type="project" value="InterPro"/>
</dbReference>
<dbReference type="PANTHER" id="PTHR39673">
    <property type="entry name" value="TUNGSTEN FORMYLMETHANOFURAN DEHYDROGENASE, SUBUNIT C (FWDC)"/>
    <property type="match status" value="1"/>
</dbReference>
<dbReference type="Pfam" id="PF01493">
    <property type="entry name" value="GXGXG"/>
    <property type="match status" value="1"/>
</dbReference>
<gene>
    <name evidence="2" type="ORF">FAD_1042</name>
</gene>
<dbReference type="KEGG" id="fai:FAD_1042"/>
<dbReference type="InterPro" id="IPR012075">
    <property type="entry name" value="Glu_synth_lsu_1/3"/>
</dbReference>
<dbReference type="Pfam" id="PF13522">
    <property type="entry name" value="GATase_6"/>
    <property type="match status" value="1"/>
</dbReference>
<keyword evidence="3" id="KW-1185">Reference proteome</keyword>
<dbReference type="PANTHER" id="PTHR39673:SF5">
    <property type="entry name" value="TUNGSTEN-CONTAINING FORMYLMETHANOFURAN DEHYDROGENASE 2 SUBUNIT C"/>
    <property type="match status" value="1"/>
</dbReference>
<dbReference type="SUPFAM" id="SSF56235">
    <property type="entry name" value="N-terminal nucleophile aminohydrolases (Ntn hydrolases)"/>
    <property type="match status" value="1"/>
</dbReference>
<dbReference type="PIRSF" id="PIRSF036632">
    <property type="entry name" value="GOGAT_lg_1_3"/>
    <property type="match status" value="1"/>
</dbReference>
<sequence length="631" mass="70493">MNYIPSSCGLFGIMRKNGREKIPGTIPVKCLNSIRYRGSDKGSGYASFNVNHNNNYSINVFYEEDEHKLRSLLEQNGFGINKMEVRNGNNIKSYCYDVSIGDMSSIDNVNDVLWKEGTGRIYSSGTSLDIFKGIGYPDDVGKEYSIESKEADMWLAHTRQPTNSPGSLPYWSHPFSSFNIAIVHNGDISSFGANREFLKSKGVNSFVGTDSEVIAYIFRELLKQYDLITTVKIMAGKIEDSSMKYKNRGAVLDGPYTLVIGYDDGNDLYMICIADRTKLRPAILGEDDGNFFIASEESQIRLISPNARIWTLEPDSYFIASFNRGIISPGRKGIENRNKINIPDSFQIDARAIEYNRLNQAILKGDQAITINNVAGHRYIGINFPDSEKDITIYGTPGNCFMNLNENNSSTIYGNVADDCCDSMGGGMVKIYGDAGDILCQALNGGKVYVLGNAGNRACIQMREYVDKSTVVVINGKFDDYLGEYMSGGTLLVLSNSDRNFGRYIGSGMIGGTIFIRGKVNSRNIGIQPPETAVNGMLNALRKSELITDKEYHKLKGMSFIDMIKFLPSDSRKFVRKFYSGHELPEYEYRYLNSQEKIKLNSIVNEFDTEMGTHSTEFLGDKFTIIMPGNY</sequence>
<evidence type="ECO:0000313" key="2">
    <source>
        <dbReference type="EMBL" id="ARD84923.1"/>
    </source>
</evidence>
<dbReference type="GO" id="GO:0016740">
    <property type="term" value="F:transferase activity"/>
    <property type="evidence" value="ECO:0007669"/>
    <property type="project" value="UniProtKB-KW"/>
</dbReference>
<keyword evidence="2" id="KW-0808">Transferase</keyword>
<dbReference type="CDD" id="cd00981">
    <property type="entry name" value="arch_gltB"/>
    <property type="match status" value="1"/>
</dbReference>
<dbReference type="SUPFAM" id="SSF69336">
    <property type="entry name" value="Alpha subunit of glutamate synthase, C-terminal domain"/>
    <property type="match status" value="1"/>
</dbReference>
<feature type="domain" description="Glutamine amidotransferase type-2" evidence="1">
    <location>
        <begin position="8"/>
        <end position="323"/>
    </location>
</feature>
<dbReference type="InterPro" id="IPR002489">
    <property type="entry name" value="Glu_synth_asu_C"/>
</dbReference>